<proteinExistence type="predicted"/>
<accession>A0AA36III7</accession>
<evidence type="ECO:0000313" key="2">
    <source>
        <dbReference type="Proteomes" id="UP001178507"/>
    </source>
</evidence>
<protein>
    <submittedName>
        <fullName evidence="1">Uncharacterized protein</fullName>
    </submittedName>
</protein>
<gene>
    <name evidence="1" type="ORF">EVOR1521_LOCUS13470</name>
</gene>
<name>A0AA36III7_9DINO</name>
<keyword evidence="2" id="KW-1185">Reference proteome</keyword>
<dbReference type="Proteomes" id="UP001178507">
    <property type="component" value="Unassembled WGS sequence"/>
</dbReference>
<evidence type="ECO:0000313" key="1">
    <source>
        <dbReference type="EMBL" id="CAJ1387378.1"/>
    </source>
</evidence>
<comment type="caution">
    <text evidence="1">The sequence shown here is derived from an EMBL/GenBank/DDBJ whole genome shotgun (WGS) entry which is preliminary data.</text>
</comment>
<sequence>MPDCRCSRFSDAFQDSYDLRISFNDVILAAGDDGEAILGFASRRLPELSVVNAATAVHRLAKCQRPKTHWEAKHG</sequence>
<dbReference type="AlphaFoldDB" id="A0AA36III7"/>
<reference evidence="1" key="1">
    <citation type="submission" date="2023-08" db="EMBL/GenBank/DDBJ databases">
        <authorList>
            <person name="Chen Y."/>
            <person name="Shah S."/>
            <person name="Dougan E. K."/>
            <person name="Thang M."/>
            <person name="Chan C."/>
        </authorList>
    </citation>
    <scope>NUCLEOTIDE SEQUENCE</scope>
</reference>
<dbReference type="EMBL" id="CAUJNA010001512">
    <property type="protein sequence ID" value="CAJ1387378.1"/>
    <property type="molecule type" value="Genomic_DNA"/>
</dbReference>
<organism evidence="1 2">
    <name type="scientific">Effrenium voratum</name>
    <dbReference type="NCBI Taxonomy" id="2562239"/>
    <lineage>
        <taxon>Eukaryota</taxon>
        <taxon>Sar</taxon>
        <taxon>Alveolata</taxon>
        <taxon>Dinophyceae</taxon>
        <taxon>Suessiales</taxon>
        <taxon>Symbiodiniaceae</taxon>
        <taxon>Effrenium</taxon>
    </lineage>
</organism>